<reference evidence="3 4" key="1">
    <citation type="journal article" date="2021" name="Nat. Commun.">
        <title>Genetic determinants of endophytism in the Arabidopsis root mycobiome.</title>
        <authorList>
            <person name="Mesny F."/>
            <person name="Miyauchi S."/>
            <person name="Thiergart T."/>
            <person name="Pickel B."/>
            <person name="Atanasova L."/>
            <person name="Karlsson M."/>
            <person name="Huettel B."/>
            <person name="Barry K.W."/>
            <person name="Haridas S."/>
            <person name="Chen C."/>
            <person name="Bauer D."/>
            <person name="Andreopoulos W."/>
            <person name="Pangilinan J."/>
            <person name="LaButti K."/>
            <person name="Riley R."/>
            <person name="Lipzen A."/>
            <person name="Clum A."/>
            <person name="Drula E."/>
            <person name="Henrissat B."/>
            <person name="Kohler A."/>
            <person name="Grigoriev I.V."/>
            <person name="Martin F.M."/>
            <person name="Hacquard S."/>
        </authorList>
    </citation>
    <scope>NUCLEOTIDE SEQUENCE [LARGE SCALE GENOMIC DNA]</scope>
    <source>
        <strain evidence="3 4">MPI-SDFR-AT-0080</strain>
    </source>
</reference>
<name>A0ABQ8GU22_9PEZI</name>
<proteinExistence type="predicted"/>
<accession>A0ABQ8GU22</accession>
<evidence type="ECO:0000256" key="2">
    <source>
        <dbReference type="SAM" id="Phobius"/>
    </source>
</evidence>
<keyword evidence="2" id="KW-1133">Transmembrane helix</keyword>
<gene>
    <name evidence="3" type="ORF">B0J12DRAFT_3714</name>
</gene>
<organism evidence="3 4">
    <name type="scientific">Macrophomina phaseolina</name>
    <dbReference type="NCBI Taxonomy" id="35725"/>
    <lineage>
        <taxon>Eukaryota</taxon>
        <taxon>Fungi</taxon>
        <taxon>Dikarya</taxon>
        <taxon>Ascomycota</taxon>
        <taxon>Pezizomycotina</taxon>
        <taxon>Dothideomycetes</taxon>
        <taxon>Dothideomycetes incertae sedis</taxon>
        <taxon>Botryosphaeriales</taxon>
        <taxon>Botryosphaeriaceae</taxon>
        <taxon>Macrophomina</taxon>
    </lineage>
</organism>
<feature type="region of interest" description="Disordered" evidence="1">
    <location>
        <begin position="122"/>
        <end position="158"/>
    </location>
</feature>
<keyword evidence="2" id="KW-0472">Membrane</keyword>
<comment type="caution">
    <text evidence="3">The sequence shown here is derived from an EMBL/GenBank/DDBJ whole genome shotgun (WGS) entry which is preliminary data.</text>
</comment>
<evidence type="ECO:0000256" key="1">
    <source>
        <dbReference type="SAM" id="MobiDB-lite"/>
    </source>
</evidence>
<feature type="transmembrane region" description="Helical" evidence="2">
    <location>
        <begin position="88"/>
        <end position="110"/>
    </location>
</feature>
<feature type="compositionally biased region" description="Low complexity" evidence="1">
    <location>
        <begin position="136"/>
        <end position="158"/>
    </location>
</feature>
<keyword evidence="4" id="KW-1185">Reference proteome</keyword>
<dbReference type="Proteomes" id="UP000774617">
    <property type="component" value="Unassembled WGS sequence"/>
</dbReference>
<evidence type="ECO:0000313" key="3">
    <source>
        <dbReference type="EMBL" id="KAH7064588.1"/>
    </source>
</evidence>
<evidence type="ECO:0000313" key="4">
    <source>
        <dbReference type="Proteomes" id="UP000774617"/>
    </source>
</evidence>
<protein>
    <submittedName>
        <fullName evidence="3">Uncharacterized protein</fullName>
    </submittedName>
</protein>
<dbReference type="EMBL" id="JAGTJR010000001">
    <property type="protein sequence ID" value="KAH7064588.1"/>
    <property type="molecule type" value="Genomic_DNA"/>
</dbReference>
<sequence length="158" mass="17039">MIRRRQGRSRIHPEPRIQALDRTATRGITATEGLKKTGWKRICRAAGALLVSQPPALRHSRTIASEQHHHFSPAAISRRAAAFHSNTAGFLCPVAFASPVVTVGVLLVAAQHSRGTLSLAPCPFEGRPKQPRLRAPDLPSCRPLPSSPSSLASTAIEH</sequence>
<keyword evidence="2" id="KW-0812">Transmembrane</keyword>